<organism evidence="6 7">
    <name type="scientific">Demequina litorisediminis</name>
    <dbReference type="NCBI Taxonomy" id="1849022"/>
    <lineage>
        <taxon>Bacteria</taxon>
        <taxon>Bacillati</taxon>
        <taxon>Actinomycetota</taxon>
        <taxon>Actinomycetes</taxon>
        <taxon>Micrococcales</taxon>
        <taxon>Demequinaceae</taxon>
        <taxon>Demequina</taxon>
    </lineage>
</organism>
<dbReference type="EMBL" id="BSUN01000001">
    <property type="protein sequence ID" value="GMA34568.1"/>
    <property type="molecule type" value="Genomic_DNA"/>
</dbReference>
<gene>
    <name evidence="6" type="ORF">GCM10025876_07720</name>
</gene>
<feature type="domain" description="Asn/Gln amidotransferase" evidence="5">
    <location>
        <begin position="1"/>
        <end position="80"/>
    </location>
</feature>
<evidence type="ECO:0000256" key="4">
    <source>
        <dbReference type="ARBA" id="ARBA00022917"/>
    </source>
</evidence>
<keyword evidence="2" id="KW-0547">Nucleotide-binding</keyword>
<evidence type="ECO:0000313" key="7">
    <source>
        <dbReference type="Proteomes" id="UP001157125"/>
    </source>
</evidence>
<evidence type="ECO:0000256" key="2">
    <source>
        <dbReference type="ARBA" id="ARBA00022741"/>
    </source>
</evidence>
<dbReference type="InterPro" id="IPR003789">
    <property type="entry name" value="Asn/Gln_tRNA_amidoTrase-B-like"/>
</dbReference>
<keyword evidence="7" id="KW-1185">Reference proteome</keyword>
<dbReference type="InterPro" id="IPR018027">
    <property type="entry name" value="Asn/Gln_amidotransferase"/>
</dbReference>
<evidence type="ECO:0000256" key="3">
    <source>
        <dbReference type="ARBA" id="ARBA00022840"/>
    </source>
</evidence>
<evidence type="ECO:0000256" key="1">
    <source>
        <dbReference type="ARBA" id="ARBA00022598"/>
    </source>
</evidence>
<dbReference type="SUPFAM" id="SSF89095">
    <property type="entry name" value="GatB/YqeY motif"/>
    <property type="match status" value="1"/>
</dbReference>
<protein>
    <recommendedName>
        <fullName evidence="5">Asn/Gln amidotransferase domain-containing protein</fullName>
    </recommendedName>
</protein>
<keyword evidence="1" id="KW-0436">Ligase</keyword>
<accession>A0ABQ6I9N4</accession>
<dbReference type="InterPro" id="IPR023168">
    <property type="entry name" value="GatB_Yqey_C_2"/>
</dbReference>
<name>A0ABQ6I9N4_9MICO</name>
<evidence type="ECO:0000259" key="5">
    <source>
        <dbReference type="SMART" id="SM00845"/>
    </source>
</evidence>
<dbReference type="Gene3D" id="1.10.10.410">
    <property type="match status" value="1"/>
</dbReference>
<dbReference type="SMART" id="SM00845">
    <property type="entry name" value="GatB_Yqey"/>
    <property type="match status" value="1"/>
</dbReference>
<keyword evidence="3" id="KW-0067">ATP-binding</keyword>
<dbReference type="Proteomes" id="UP001157125">
    <property type="component" value="Unassembled WGS sequence"/>
</dbReference>
<proteinExistence type="predicted"/>
<keyword evidence="4" id="KW-0648">Protein biosynthesis</keyword>
<reference evidence="7" key="1">
    <citation type="journal article" date="2019" name="Int. J. Syst. Evol. Microbiol.">
        <title>The Global Catalogue of Microorganisms (GCM) 10K type strain sequencing project: providing services to taxonomists for standard genome sequencing and annotation.</title>
        <authorList>
            <consortium name="The Broad Institute Genomics Platform"/>
            <consortium name="The Broad Institute Genome Sequencing Center for Infectious Disease"/>
            <person name="Wu L."/>
            <person name="Ma J."/>
        </authorList>
    </citation>
    <scope>NUCLEOTIDE SEQUENCE [LARGE SCALE GENOMIC DNA]</scope>
    <source>
        <strain evidence="7">NBRC 112299</strain>
    </source>
</reference>
<comment type="caution">
    <text evidence="6">The sequence shown here is derived from an EMBL/GenBank/DDBJ whole genome shotgun (WGS) entry which is preliminary data.</text>
</comment>
<sequence length="84" mass="8396">MLAGEGSPAEVVASRGLEVVSDDSALEAAVDEALAAQPDVLAKIQDGKVQAAGAIVGAVMKATRGQADAGRVREIILQRAGVEG</sequence>
<dbReference type="Pfam" id="PF02637">
    <property type="entry name" value="GatB_Yqey"/>
    <property type="match status" value="1"/>
</dbReference>
<evidence type="ECO:0000313" key="6">
    <source>
        <dbReference type="EMBL" id="GMA34568.1"/>
    </source>
</evidence>